<dbReference type="GO" id="GO:0043399">
    <property type="term" value="F:tRNA adenosine(64)-2'-O-ribosylphosphate transferase activity"/>
    <property type="evidence" value="ECO:0007669"/>
    <property type="project" value="InterPro"/>
</dbReference>
<accession>A0A517L3R0</accession>
<sequence>MTKPIQTSDIIFPELATNFSSTLASLKRSTLSISNRLSSISDDAEFVCQVADAYGLPLVANERCGSWYIPPDRKRASAYFKSTDGHNGEWSMSLRRLNTQVFEVINKAKGCIIIEQRLDNFVCKLKELELDLTELRDQITKPMRPIWITRDSILSPQYPNFEGFHSVILCTASRRVHGTEVSEGGYIQGAGDDSEGWSQGLTANIFWKHKDLLMSTNEQHLPDTIAKLTITERTTPSKSRPIMIRPTEWLFIDQIDALSDASLEQVDGLITCSPKTQITQLPVVNCKHLHLDCRDRKLGSRDLRKELIKLKNFMAQMRSPKRLVVACTTGKDLSVGIVLALLCLYTDESGKFTVQATPPALSKRVIQQRTSLVMTSHPSASPSRATLQSVNDFLLTSHTAATEIPRWIHNHQIRQSYTLALFEWLRGEWAINREITNFRDDGLAGTVTGFAKLDKRDPTSSDATAEYLYVENGRFTTTTGMILETSRRWIWRYHGSGEAETPISVHFVKADGETEDYVYNMLAFPLKIDDFDVAEGLKARAEHPCGEDFYVSTYDFNMAVGKFEVQHEVKGPSKNYISHTTYTKP</sequence>
<keyword evidence="5" id="KW-1185">Reference proteome</keyword>
<dbReference type="Proteomes" id="UP000316270">
    <property type="component" value="Chromosome 4"/>
</dbReference>
<feature type="domain" description="DUF6314" evidence="3">
    <location>
        <begin position="425"/>
        <end position="584"/>
    </location>
</feature>
<dbReference type="InterPro" id="IPR045632">
    <property type="entry name" value="DUF6314"/>
</dbReference>
<dbReference type="Pfam" id="PF17184">
    <property type="entry name" value="Rit1_C"/>
    <property type="match status" value="1"/>
</dbReference>
<gene>
    <name evidence="4" type="ORF">FKW77_007762</name>
</gene>
<feature type="domain" description="Rit1 DUSP-like" evidence="1">
    <location>
        <begin position="287"/>
        <end position="394"/>
    </location>
</feature>
<dbReference type="GO" id="GO:0019988">
    <property type="term" value="P:charged-tRNA amino acid modification"/>
    <property type="evidence" value="ECO:0007669"/>
    <property type="project" value="InterPro"/>
</dbReference>
<name>A0A517L3R0_9PEZI</name>
<dbReference type="EMBL" id="CP042188">
    <property type="protein sequence ID" value="QDS70274.1"/>
    <property type="molecule type" value="Genomic_DNA"/>
</dbReference>
<dbReference type="InterPro" id="IPR029021">
    <property type="entry name" value="Prot-tyrosine_phosphatase-like"/>
</dbReference>
<dbReference type="PANTHER" id="PTHR31811">
    <property type="entry name" value="TRNA A64-2'-O-RIBOSYLPHOSPHATE TRANSFERASE"/>
    <property type="match status" value="1"/>
</dbReference>
<dbReference type="STRING" id="50376.A0A517L3R0"/>
<protein>
    <recommendedName>
        <fullName evidence="6">tRNA A64-2'-O-ribosylphosphate transferase</fullName>
    </recommendedName>
</protein>
<dbReference type="Pfam" id="PF04179">
    <property type="entry name" value="Init_tRNA_PT"/>
    <property type="match status" value="1"/>
</dbReference>
<organism evidence="4 5">
    <name type="scientific">Venturia effusa</name>
    <dbReference type="NCBI Taxonomy" id="50376"/>
    <lineage>
        <taxon>Eukaryota</taxon>
        <taxon>Fungi</taxon>
        <taxon>Dikarya</taxon>
        <taxon>Ascomycota</taxon>
        <taxon>Pezizomycotina</taxon>
        <taxon>Dothideomycetes</taxon>
        <taxon>Pleosporomycetidae</taxon>
        <taxon>Venturiales</taxon>
        <taxon>Venturiaceae</taxon>
        <taxon>Venturia</taxon>
    </lineage>
</organism>
<dbReference type="InterPro" id="IPR033421">
    <property type="entry name" value="Rit1_DUSP-like"/>
</dbReference>
<dbReference type="OrthoDB" id="45256at2759"/>
<dbReference type="InterPro" id="IPR007306">
    <property type="entry name" value="Rit1"/>
</dbReference>
<proteinExistence type="predicted"/>
<dbReference type="Pfam" id="PF19834">
    <property type="entry name" value="DUF6314"/>
    <property type="match status" value="1"/>
</dbReference>
<dbReference type="Gene3D" id="3.90.190.10">
    <property type="entry name" value="Protein tyrosine phosphatase superfamily"/>
    <property type="match status" value="1"/>
</dbReference>
<evidence type="ECO:0008006" key="6">
    <source>
        <dbReference type="Google" id="ProtNLM"/>
    </source>
</evidence>
<evidence type="ECO:0000259" key="2">
    <source>
        <dbReference type="Pfam" id="PF17184"/>
    </source>
</evidence>
<reference evidence="4 5" key="1">
    <citation type="submission" date="2019-07" db="EMBL/GenBank/DDBJ databases">
        <title>Finished genome of Venturia effusa.</title>
        <authorList>
            <person name="Young C.A."/>
            <person name="Cox M.P."/>
            <person name="Ganley A.R.D."/>
            <person name="David W.J."/>
        </authorList>
    </citation>
    <scope>NUCLEOTIDE SEQUENCE [LARGE SCALE GENOMIC DNA]</scope>
    <source>
        <strain evidence="5">albino</strain>
    </source>
</reference>
<dbReference type="InterPro" id="IPR033449">
    <property type="entry name" value="Rit1_N"/>
</dbReference>
<dbReference type="GO" id="GO:0005737">
    <property type="term" value="C:cytoplasm"/>
    <property type="evidence" value="ECO:0007669"/>
    <property type="project" value="TreeGrafter"/>
</dbReference>
<dbReference type="AlphaFoldDB" id="A0A517L3R0"/>
<evidence type="ECO:0000313" key="5">
    <source>
        <dbReference type="Proteomes" id="UP000316270"/>
    </source>
</evidence>
<evidence type="ECO:0000313" key="4">
    <source>
        <dbReference type="EMBL" id="QDS70274.1"/>
    </source>
</evidence>
<dbReference type="PANTHER" id="PTHR31811:SF0">
    <property type="entry name" value="TRNA A64-2'-O-RIBOSYLPHOSPHATE TRANSFERASE"/>
    <property type="match status" value="1"/>
</dbReference>
<evidence type="ECO:0000259" key="3">
    <source>
        <dbReference type="Pfam" id="PF19834"/>
    </source>
</evidence>
<evidence type="ECO:0000259" key="1">
    <source>
        <dbReference type="Pfam" id="PF04179"/>
    </source>
</evidence>
<feature type="domain" description="Rit1 N-terminal" evidence="2">
    <location>
        <begin position="26"/>
        <end position="115"/>
    </location>
</feature>